<feature type="repeat" description="ANK" evidence="3">
    <location>
        <begin position="241"/>
        <end position="273"/>
    </location>
</feature>
<dbReference type="Proteomes" id="UP000324209">
    <property type="component" value="Chromosome"/>
</dbReference>
<accession>A0A5C1QJJ6</accession>
<dbReference type="KEGG" id="ock:EXM22_05605"/>
<keyword evidence="2 3" id="KW-0040">ANK repeat</keyword>
<feature type="repeat" description="ANK" evidence="3">
    <location>
        <begin position="174"/>
        <end position="206"/>
    </location>
</feature>
<keyword evidence="1" id="KW-0677">Repeat</keyword>
<dbReference type="PANTHER" id="PTHR24171">
    <property type="entry name" value="ANKYRIN REPEAT DOMAIN-CONTAINING PROTEIN 39-RELATED"/>
    <property type="match status" value="1"/>
</dbReference>
<dbReference type="AlphaFoldDB" id="A0A5C1QJJ6"/>
<dbReference type="InterPro" id="IPR002110">
    <property type="entry name" value="Ankyrin_rpt"/>
</dbReference>
<evidence type="ECO:0000313" key="4">
    <source>
        <dbReference type="EMBL" id="QEN07488.1"/>
    </source>
</evidence>
<proteinExistence type="predicted"/>
<evidence type="ECO:0000256" key="3">
    <source>
        <dbReference type="PROSITE-ProRule" id="PRU00023"/>
    </source>
</evidence>
<evidence type="ECO:0000256" key="2">
    <source>
        <dbReference type="ARBA" id="ARBA00023043"/>
    </source>
</evidence>
<sequence length="304" mass="34184">MKFSVFCSESIKSQLTSLRLSLDDYYIEYQTVLFDKTETISNAMPHLIQALRSSSFYLLIPSTEDLDSQWLSFVVGYGQMNTKNTIFLYQDDFPSNWLSEFPLAKDIPSLRTILNSHLPQWNDQMKKNLALSTLKERLKEHTHQDFVRTVIEGDRFMTAVFLDAGFEVNKLSADQVTLLCAAARRGHNSIVKILFEAGADINQVSKDRNNTPLMDAASEGHVELVRFFIDNGAELEIKSKSGQTALVLASGNGQIDCAEILINAGANCDEKDSMGLSARKYAQLYQVENLLKLMPPAPIQENQQ</sequence>
<protein>
    <submittedName>
        <fullName evidence="4">Ankyrin repeat domain-containing protein</fullName>
    </submittedName>
</protein>
<gene>
    <name evidence="4" type="ORF">EXM22_05605</name>
</gene>
<reference evidence="4 5" key="1">
    <citation type="submission" date="2019-02" db="EMBL/GenBank/DDBJ databases">
        <title>Complete Genome Sequence and Methylome Analysis of free living Spirochaetas.</title>
        <authorList>
            <person name="Fomenkov A."/>
            <person name="Dubinina G."/>
            <person name="Leshcheva N."/>
            <person name="Mikheeva N."/>
            <person name="Grabovich M."/>
            <person name="Vincze T."/>
            <person name="Roberts R.J."/>
        </authorList>
    </citation>
    <scope>NUCLEOTIDE SEQUENCE [LARGE SCALE GENOMIC DNA]</scope>
    <source>
        <strain evidence="4 5">K2</strain>
    </source>
</reference>
<evidence type="ECO:0000256" key="1">
    <source>
        <dbReference type="ARBA" id="ARBA00022737"/>
    </source>
</evidence>
<evidence type="ECO:0000313" key="5">
    <source>
        <dbReference type="Proteomes" id="UP000324209"/>
    </source>
</evidence>
<dbReference type="OrthoDB" id="368967at2"/>
<organism evidence="4 5">
    <name type="scientific">Oceanispirochaeta crateris</name>
    <dbReference type="NCBI Taxonomy" id="2518645"/>
    <lineage>
        <taxon>Bacteria</taxon>
        <taxon>Pseudomonadati</taxon>
        <taxon>Spirochaetota</taxon>
        <taxon>Spirochaetia</taxon>
        <taxon>Spirochaetales</taxon>
        <taxon>Spirochaetaceae</taxon>
        <taxon>Oceanispirochaeta</taxon>
    </lineage>
</organism>
<dbReference type="PROSITE" id="PS50088">
    <property type="entry name" value="ANK_REPEAT"/>
    <property type="match status" value="3"/>
</dbReference>
<dbReference type="Gene3D" id="1.25.40.20">
    <property type="entry name" value="Ankyrin repeat-containing domain"/>
    <property type="match status" value="1"/>
</dbReference>
<feature type="repeat" description="ANK" evidence="3">
    <location>
        <begin position="208"/>
        <end position="240"/>
    </location>
</feature>
<dbReference type="InterPro" id="IPR036770">
    <property type="entry name" value="Ankyrin_rpt-contain_sf"/>
</dbReference>
<dbReference type="RefSeq" id="WP_149485568.1">
    <property type="nucleotide sequence ID" value="NZ_CP036150.1"/>
</dbReference>
<dbReference type="Pfam" id="PF12796">
    <property type="entry name" value="Ank_2"/>
    <property type="match status" value="1"/>
</dbReference>
<dbReference type="SUPFAM" id="SSF48403">
    <property type="entry name" value="Ankyrin repeat"/>
    <property type="match status" value="1"/>
</dbReference>
<dbReference type="EMBL" id="CP036150">
    <property type="protein sequence ID" value="QEN07488.1"/>
    <property type="molecule type" value="Genomic_DNA"/>
</dbReference>
<dbReference type="PROSITE" id="PS50297">
    <property type="entry name" value="ANK_REP_REGION"/>
    <property type="match status" value="3"/>
</dbReference>
<name>A0A5C1QJJ6_9SPIO</name>
<dbReference type="SMART" id="SM00248">
    <property type="entry name" value="ANK"/>
    <property type="match status" value="3"/>
</dbReference>
<keyword evidence="5" id="KW-1185">Reference proteome</keyword>